<reference evidence="2 3" key="1">
    <citation type="submission" date="2020-08" db="EMBL/GenBank/DDBJ databases">
        <title>Genomic Encyclopedia of Type Strains, Phase IV (KMG-IV): sequencing the most valuable type-strain genomes for metagenomic binning, comparative biology and taxonomic classification.</title>
        <authorList>
            <person name="Goeker M."/>
        </authorList>
    </citation>
    <scope>NUCLEOTIDE SEQUENCE [LARGE SCALE GENOMIC DNA]</scope>
    <source>
        <strain evidence="2 3">DSM 29568</strain>
    </source>
</reference>
<evidence type="ECO:0000256" key="1">
    <source>
        <dbReference type="SAM" id="Phobius"/>
    </source>
</evidence>
<dbReference type="RefSeq" id="WP_183477435.1">
    <property type="nucleotide sequence ID" value="NZ_JACIFO010000005.1"/>
</dbReference>
<keyword evidence="3" id="KW-1185">Reference proteome</keyword>
<evidence type="ECO:0000313" key="3">
    <source>
        <dbReference type="Proteomes" id="UP000553034"/>
    </source>
</evidence>
<gene>
    <name evidence="2" type="ORF">GGR32_001371</name>
</gene>
<dbReference type="AlphaFoldDB" id="A0A840EPR3"/>
<name>A0A840EPR3_9FLAO</name>
<dbReference type="EMBL" id="JACIFO010000005">
    <property type="protein sequence ID" value="MBB4119075.1"/>
    <property type="molecule type" value="Genomic_DNA"/>
</dbReference>
<organism evidence="2 3">
    <name type="scientific">Mesonia hippocampi</name>
    <dbReference type="NCBI Taxonomy" id="1628250"/>
    <lineage>
        <taxon>Bacteria</taxon>
        <taxon>Pseudomonadati</taxon>
        <taxon>Bacteroidota</taxon>
        <taxon>Flavobacteriia</taxon>
        <taxon>Flavobacteriales</taxon>
        <taxon>Flavobacteriaceae</taxon>
        <taxon>Mesonia</taxon>
    </lineage>
</organism>
<protein>
    <submittedName>
        <fullName evidence="2">Uncharacterized protein</fullName>
    </submittedName>
</protein>
<proteinExistence type="predicted"/>
<feature type="transmembrane region" description="Helical" evidence="1">
    <location>
        <begin position="72"/>
        <end position="89"/>
    </location>
</feature>
<feature type="transmembrane region" description="Helical" evidence="1">
    <location>
        <begin position="46"/>
        <end position="65"/>
    </location>
</feature>
<sequence>MRANPSETNPILANRFKHILGKVVFIFSTLFFIMRFIGAFNEMETLPTLILCIPSLLLVVVGFKMYKRQQFMWWYIALGMLIIIGMRYYEHSLYNYFVELFS</sequence>
<keyword evidence="1" id="KW-0472">Membrane</keyword>
<comment type="caution">
    <text evidence="2">The sequence shown here is derived from an EMBL/GenBank/DDBJ whole genome shotgun (WGS) entry which is preliminary data.</text>
</comment>
<accession>A0A840EPR3</accession>
<feature type="transmembrane region" description="Helical" evidence="1">
    <location>
        <begin position="20"/>
        <end position="40"/>
    </location>
</feature>
<evidence type="ECO:0000313" key="2">
    <source>
        <dbReference type="EMBL" id="MBB4119075.1"/>
    </source>
</evidence>
<dbReference type="Proteomes" id="UP000553034">
    <property type="component" value="Unassembled WGS sequence"/>
</dbReference>
<keyword evidence="1" id="KW-1133">Transmembrane helix</keyword>
<keyword evidence="1" id="KW-0812">Transmembrane</keyword>